<sequence>MVQIPKKKQGYTWKCHQSIRDKNGDVVLKIEKNEQEFHKKKRLIRIIYRKYLQIQDYELRQYIFQNQYPFLFKQKFIYQFILEMDQSQSNQQENQVNTQSQQIQYQQQQDQVKQIKKDKEKCLEIKNKAGSLFNEQKFKEAALIYKEALNYCPLEDLNMLCILNSNIAICLLNQSEFESAIQQCSKALEFNPEFVKALYNRAECYEKTNQLEEALDDYKKLRGLQPKDYFIQKKFIDLDLKVSEFVEKRKNDAMKKIKNQQLLGQLGINQDNVKLEQNADGTFNFSFSQQ</sequence>
<gene>
    <name evidence="2" type="ORF">PSON_ATCC_30995.1.T0160023</name>
</gene>
<dbReference type="Proteomes" id="UP000692954">
    <property type="component" value="Unassembled WGS sequence"/>
</dbReference>
<keyword evidence="3" id="KW-1185">Reference proteome</keyword>
<organism evidence="2 3">
    <name type="scientific">Paramecium sonneborni</name>
    <dbReference type="NCBI Taxonomy" id="65129"/>
    <lineage>
        <taxon>Eukaryota</taxon>
        <taxon>Sar</taxon>
        <taxon>Alveolata</taxon>
        <taxon>Ciliophora</taxon>
        <taxon>Intramacronucleata</taxon>
        <taxon>Oligohymenophorea</taxon>
        <taxon>Peniculida</taxon>
        <taxon>Parameciidae</taxon>
        <taxon>Paramecium</taxon>
    </lineage>
</organism>
<dbReference type="PANTHER" id="PTHR46014">
    <property type="entry name" value="TETRATRICOPEPTIDE REPEAT PROTEIN 1"/>
    <property type="match status" value="1"/>
</dbReference>
<dbReference type="InterPro" id="IPR052769">
    <property type="entry name" value="TPR_domain_protein"/>
</dbReference>
<evidence type="ECO:0000256" key="1">
    <source>
        <dbReference type="PROSITE-ProRule" id="PRU00339"/>
    </source>
</evidence>
<dbReference type="OrthoDB" id="448999at2759"/>
<dbReference type="SMART" id="SM00028">
    <property type="entry name" value="TPR"/>
    <property type="match status" value="3"/>
</dbReference>
<keyword evidence="1" id="KW-0802">TPR repeat</keyword>
<evidence type="ECO:0008006" key="4">
    <source>
        <dbReference type="Google" id="ProtNLM"/>
    </source>
</evidence>
<reference evidence="2" key="1">
    <citation type="submission" date="2021-01" db="EMBL/GenBank/DDBJ databases">
        <authorList>
            <consortium name="Genoscope - CEA"/>
            <person name="William W."/>
        </authorList>
    </citation>
    <scope>NUCLEOTIDE SEQUENCE</scope>
</reference>
<evidence type="ECO:0000313" key="3">
    <source>
        <dbReference type="Proteomes" id="UP000692954"/>
    </source>
</evidence>
<dbReference type="Pfam" id="PF00515">
    <property type="entry name" value="TPR_1"/>
    <property type="match status" value="1"/>
</dbReference>
<dbReference type="PANTHER" id="PTHR46014:SF1">
    <property type="entry name" value="TETRATRICOPEPTIDE REPEAT PROTEIN 1"/>
    <property type="match status" value="1"/>
</dbReference>
<dbReference type="PROSITE" id="PS50005">
    <property type="entry name" value="TPR"/>
    <property type="match status" value="1"/>
</dbReference>
<feature type="repeat" description="TPR" evidence="1">
    <location>
        <begin position="195"/>
        <end position="228"/>
    </location>
</feature>
<evidence type="ECO:0000313" key="2">
    <source>
        <dbReference type="EMBL" id="CAD8061872.1"/>
    </source>
</evidence>
<dbReference type="EMBL" id="CAJJDN010000016">
    <property type="protein sequence ID" value="CAD8061872.1"/>
    <property type="molecule type" value="Genomic_DNA"/>
</dbReference>
<comment type="caution">
    <text evidence="2">The sequence shown here is derived from an EMBL/GenBank/DDBJ whole genome shotgun (WGS) entry which is preliminary data.</text>
</comment>
<name>A0A8S1L8A0_9CILI</name>
<proteinExistence type="predicted"/>
<dbReference type="InterPro" id="IPR019734">
    <property type="entry name" value="TPR_rpt"/>
</dbReference>
<protein>
    <recommendedName>
        <fullName evidence="4">Tetratricopeptide repeat protein</fullName>
    </recommendedName>
</protein>
<dbReference type="AlphaFoldDB" id="A0A8S1L8A0"/>
<accession>A0A8S1L8A0</accession>